<dbReference type="PANTHER" id="PTHR46797">
    <property type="entry name" value="HTH-TYPE TRANSCRIPTIONAL REGULATOR"/>
    <property type="match status" value="1"/>
</dbReference>
<keyword evidence="1" id="KW-0238">DNA-binding</keyword>
<dbReference type="Gene3D" id="1.10.260.40">
    <property type="entry name" value="lambda repressor-like DNA-binding domains"/>
    <property type="match status" value="1"/>
</dbReference>
<reference evidence="4" key="1">
    <citation type="submission" date="2024-05" db="EMBL/GenBank/DDBJ databases">
        <authorList>
            <person name="Kim S."/>
            <person name="Heo J."/>
            <person name="Choi H."/>
            <person name="Choi Y."/>
            <person name="Kwon S.-W."/>
            <person name="Kim Y."/>
        </authorList>
    </citation>
    <scope>NUCLEOTIDE SEQUENCE</scope>
    <source>
        <strain evidence="4">KACC 23698</strain>
    </source>
</reference>
<dbReference type="SUPFAM" id="SSF51182">
    <property type="entry name" value="RmlC-like cupins"/>
    <property type="match status" value="1"/>
</dbReference>
<dbReference type="SMART" id="SM00530">
    <property type="entry name" value="HTH_XRE"/>
    <property type="match status" value="1"/>
</dbReference>
<dbReference type="InterPro" id="IPR010982">
    <property type="entry name" value="Lambda_DNA-bd_dom_sf"/>
</dbReference>
<dbReference type="InterPro" id="IPR050807">
    <property type="entry name" value="TransReg_Diox_bact_type"/>
</dbReference>
<proteinExistence type="predicted"/>
<dbReference type="InterPro" id="IPR014710">
    <property type="entry name" value="RmlC-like_jellyroll"/>
</dbReference>
<dbReference type="GO" id="GO:0003700">
    <property type="term" value="F:DNA-binding transcription factor activity"/>
    <property type="evidence" value="ECO:0007669"/>
    <property type="project" value="TreeGrafter"/>
</dbReference>
<dbReference type="Pfam" id="PF01381">
    <property type="entry name" value="HTH_3"/>
    <property type="match status" value="1"/>
</dbReference>
<dbReference type="InterPro" id="IPR011051">
    <property type="entry name" value="RmlC_Cupin_sf"/>
</dbReference>
<feature type="region of interest" description="Disordered" evidence="2">
    <location>
        <begin position="1"/>
        <end position="20"/>
    </location>
</feature>
<dbReference type="SUPFAM" id="SSF47413">
    <property type="entry name" value="lambda repressor-like DNA-binding domains"/>
    <property type="match status" value="1"/>
</dbReference>
<gene>
    <name evidence="4" type="ORF">ABEG18_22655</name>
</gene>
<protein>
    <submittedName>
        <fullName evidence="4">Cupin domain-containing protein</fullName>
    </submittedName>
</protein>
<dbReference type="GO" id="GO:0003677">
    <property type="term" value="F:DNA binding"/>
    <property type="evidence" value="ECO:0007669"/>
    <property type="project" value="UniProtKB-KW"/>
</dbReference>
<dbReference type="RefSeq" id="WP_406855306.1">
    <property type="nucleotide sequence ID" value="NZ_CP157484.1"/>
</dbReference>
<dbReference type="Gene3D" id="2.60.120.10">
    <property type="entry name" value="Jelly Rolls"/>
    <property type="match status" value="1"/>
</dbReference>
<evidence type="ECO:0000259" key="3">
    <source>
        <dbReference type="PROSITE" id="PS50943"/>
    </source>
</evidence>
<evidence type="ECO:0000256" key="1">
    <source>
        <dbReference type="ARBA" id="ARBA00023125"/>
    </source>
</evidence>
<feature type="compositionally biased region" description="Basic and acidic residues" evidence="2">
    <location>
        <begin position="1"/>
        <end position="10"/>
    </location>
</feature>
<dbReference type="AlphaFoldDB" id="A0AAU7JE49"/>
<dbReference type="GO" id="GO:0005829">
    <property type="term" value="C:cytosol"/>
    <property type="evidence" value="ECO:0007669"/>
    <property type="project" value="TreeGrafter"/>
</dbReference>
<organism evidence="4">
    <name type="scientific">Alsobacter sp. KACC 23698</name>
    <dbReference type="NCBI Taxonomy" id="3149229"/>
    <lineage>
        <taxon>Bacteria</taxon>
        <taxon>Pseudomonadati</taxon>
        <taxon>Pseudomonadota</taxon>
        <taxon>Alphaproteobacteria</taxon>
        <taxon>Hyphomicrobiales</taxon>
        <taxon>Alsobacteraceae</taxon>
        <taxon>Alsobacter</taxon>
    </lineage>
</organism>
<dbReference type="CDD" id="cd00093">
    <property type="entry name" value="HTH_XRE"/>
    <property type="match status" value="1"/>
</dbReference>
<evidence type="ECO:0000256" key="2">
    <source>
        <dbReference type="SAM" id="MobiDB-lite"/>
    </source>
</evidence>
<dbReference type="EMBL" id="CP157484">
    <property type="protein sequence ID" value="XBO38470.1"/>
    <property type="molecule type" value="Genomic_DNA"/>
</dbReference>
<name>A0AAU7JE49_9HYPH</name>
<dbReference type="PROSITE" id="PS50943">
    <property type="entry name" value="HTH_CROC1"/>
    <property type="match status" value="1"/>
</dbReference>
<dbReference type="InterPro" id="IPR001387">
    <property type="entry name" value="Cro/C1-type_HTH"/>
</dbReference>
<dbReference type="PANTHER" id="PTHR46797:SF2">
    <property type="entry name" value="TRANSCRIPTIONAL REGULATOR"/>
    <property type="match status" value="1"/>
</dbReference>
<sequence length="203" mass="21747">MPHEIARQDDAEAPPGRAADAEVGARIRALRQARGLRLAEVAARTGLSIGYLSQVERGISSPSLRVLTTLAAPLGVTYADLFRPGAAGAPGDSVVVRRDERNSLGLWRTGIEKQLLSPAAGSRLNLYEVVLEPGGTSGDELYVHGGEEAGLVLEGEMRLTVEDQSWRLLAGDSFRFASSRPHRFDNPGSRVARVVWVNVADPA</sequence>
<feature type="domain" description="HTH cro/C1-type" evidence="3">
    <location>
        <begin position="27"/>
        <end position="81"/>
    </location>
</feature>
<dbReference type="InterPro" id="IPR013096">
    <property type="entry name" value="Cupin_2"/>
</dbReference>
<dbReference type="CDD" id="cd02209">
    <property type="entry name" value="cupin_XRE_C"/>
    <property type="match status" value="1"/>
</dbReference>
<accession>A0AAU7JE49</accession>
<evidence type="ECO:0000313" key="4">
    <source>
        <dbReference type="EMBL" id="XBO38470.1"/>
    </source>
</evidence>
<dbReference type="Pfam" id="PF07883">
    <property type="entry name" value="Cupin_2"/>
    <property type="match status" value="1"/>
</dbReference>